<accession>A0AAW2JPJ4</accession>
<evidence type="ECO:0000313" key="6">
    <source>
        <dbReference type="EMBL" id="KAL0296188.1"/>
    </source>
</evidence>
<dbReference type="CDD" id="cd11073">
    <property type="entry name" value="CYP76-like"/>
    <property type="match status" value="1"/>
</dbReference>
<dbReference type="PROSITE" id="PS00086">
    <property type="entry name" value="CYTOCHROME_P450"/>
    <property type="match status" value="1"/>
</dbReference>
<keyword evidence="5" id="KW-0472">Membrane</keyword>
<dbReference type="GO" id="GO:0016705">
    <property type="term" value="F:oxidoreductase activity, acting on paired donors, with incorporation or reduction of molecular oxygen"/>
    <property type="evidence" value="ECO:0007669"/>
    <property type="project" value="InterPro"/>
</dbReference>
<keyword evidence="2 4" id="KW-0560">Oxidoreductase</keyword>
<keyword evidence="3 4" id="KW-0479">Metal-binding</keyword>
<dbReference type="InterPro" id="IPR017972">
    <property type="entry name" value="Cyt_P450_CS"/>
</dbReference>
<dbReference type="PANTHER" id="PTHR47951:SF7">
    <property type="entry name" value="FLAVONOID 3',5'-HYDROXYLASE-LIKE ISOFORM X1"/>
    <property type="match status" value="1"/>
</dbReference>
<evidence type="ECO:0000256" key="1">
    <source>
        <dbReference type="ARBA" id="ARBA00004167"/>
    </source>
</evidence>
<dbReference type="InterPro" id="IPR002401">
    <property type="entry name" value="Cyt_P450_E_grp-I"/>
</dbReference>
<dbReference type="PRINTS" id="PR00385">
    <property type="entry name" value="P450"/>
</dbReference>
<dbReference type="InterPro" id="IPR001128">
    <property type="entry name" value="Cyt_P450"/>
</dbReference>
<feature type="transmembrane region" description="Helical" evidence="5">
    <location>
        <begin position="12"/>
        <end position="30"/>
    </location>
</feature>
<keyword evidence="4" id="KW-0503">Monooxygenase</keyword>
<dbReference type="PANTHER" id="PTHR47951">
    <property type="entry name" value="OS08G0547900 PROTEIN"/>
    <property type="match status" value="1"/>
</dbReference>
<dbReference type="GO" id="GO:0016020">
    <property type="term" value="C:membrane"/>
    <property type="evidence" value="ECO:0007669"/>
    <property type="project" value="UniProtKB-SubCell"/>
</dbReference>
<comment type="cofactor">
    <cofactor evidence="3">
        <name>heme</name>
        <dbReference type="ChEBI" id="CHEBI:30413"/>
    </cofactor>
</comment>
<dbReference type="Gene3D" id="1.10.630.10">
    <property type="entry name" value="Cytochrome P450"/>
    <property type="match status" value="1"/>
</dbReference>
<reference evidence="6" key="2">
    <citation type="journal article" date="2024" name="Plant">
        <title>Genomic evolution and insights into agronomic trait innovations of Sesamum species.</title>
        <authorList>
            <person name="Miao H."/>
            <person name="Wang L."/>
            <person name="Qu L."/>
            <person name="Liu H."/>
            <person name="Sun Y."/>
            <person name="Le M."/>
            <person name="Wang Q."/>
            <person name="Wei S."/>
            <person name="Zheng Y."/>
            <person name="Lin W."/>
            <person name="Duan Y."/>
            <person name="Cao H."/>
            <person name="Xiong S."/>
            <person name="Wang X."/>
            <person name="Wei L."/>
            <person name="Li C."/>
            <person name="Ma Q."/>
            <person name="Ju M."/>
            <person name="Zhao R."/>
            <person name="Li G."/>
            <person name="Mu C."/>
            <person name="Tian Q."/>
            <person name="Mei H."/>
            <person name="Zhang T."/>
            <person name="Gao T."/>
            <person name="Zhang H."/>
        </authorList>
    </citation>
    <scope>NUCLEOTIDE SEQUENCE</scope>
    <source>
        <strain evidence="6">G02</strain>
    </source>
</reference>
<dbReference type="GO" id="GO:0005506">
    <property type="term" value="F:iron ion binding"/>
    <property type="evidence" value="ECO:0007669"/>
    <property type="project" value="InterPro"/>
</dbReference>
<name>A0AAW2JPJ4_SESRA</name>
<comment type="subcellular location">
    <subcellularLocation>
        <location evidence="1">Membrane</location>
        <topology evidence="1">Single-pass membrane protein</topology>
    </subcellularLocation>
</comment>
<dbReference type="FunFam" id="1.10.630.10:FF:000207">
    <property type="entry name" value="Putative cytochrome P450 superfamily protein"/>
    <property type="match status" value="1"/>
</dbReference>
<dbReference type="EMBL" id="JACGWJ010000032">
    <property type="protein sequence ID" value="KAL0296188.1"/>
    <property type="molecule type" value="Genomic_DNA"/>
</dbReference>
<proteinExistence type="inferred from homology"/>
<dbReference type="PRINTS" id="PR00463">
    <property type="entry name" value="EP450I"/>
</dbReference>
<dbReference type="SUPFAM" id="SSF48264">
    <property type="entry name" value="Cytochrome P450"/>
    <property type="match status" value="1"/>
</dbReference>
<dbReference type="AlphaFoldDB" id="A0AAW2JPJ4"/>
<keyword evidence="3 4" id="KW-0349">Heme</keyword>
<keyword evidence="5" id="KW-1133">Transmembrane helix</keyword>
<sequence>MISLSDSSPLSAPLLILISLPIFWCLFVLFTKSGRKTAPTPPGPWGLPIVGFLPFLRPDMHIQFTELARQYGPIYKLWLGSKLCTVISSPSLIKEIVRDHDTIFANRDSTVAGRICSYNGNDIGFCPCNSAWRTRRKLFVHDMLSNSSLDATFNLRKDEVRKAIRNIYTKINTPVQICELAFGISLNAIMSMVWGNTIEGEKKDKIGAAFSSLVARSFDLLGKPNVSDYFPILARFDIQGVEKEMSNIMQRVDEIIEVIINERTKISSGEVGGGNKNGGRLDFLQMLMELSEKQGVKTEIGRTQIKAIITDIVIGGTDTSSTTIEWVMAEFIRNPEVMEKAHKELNEVVGLNNVVEEFHIPKLVYLDAVIKETLRIHPIGPFLTPRTPSQSCTVGGYFIPKDSAVFINVWSIQRDPLAWDNPSEFMPERFLGNSGKWDFSGNNFNYIPFGSGRRVCAGLPLAERMLRYVLASLLHSFDWQLPQGEIVDIEDRFGVVLRKRTPLVAIPSPRLSGKNLYV</sequence>
<evidence type="ECO:0000256" key="5">
    <source>
        <dbReference type="SAM" id="Phobius"/>
    </source>
</evidence>
<reference evidence="6" key="1">
    <citation type="submission" date="2020-06" db="EMBL/GenBank/DDBJ databases">
        <authorList>
            <person name="Li T."/>
            <person name="Hu X."/>
            <person name="Zhang T."/>
            <person name="Song X."/>
            <person name="Zhang H."/>
            <person name="Dai N."/>
            <person name="Sheng W."/>
            <person name="Hou X."/>
            <person name="Wei L."/>
        </authorList>
    </citation>
    <scope>NUCLEOTIDE SEQUENCE</scope>
    <source>
        <strain evidence="6">G02</strain>
        <tissue evidence="6">Leaf</tissue>
    </source>
</reference>
<protein>
    <submittedName>
        <fullName evidence="6">Flavonoid 3'-monooxygenase</fullName>
    </submittedName>
</protein>
<dbReference type="GO" id="GO:0020037">
    <property type="term" value="F:heme binding"/>
    <property type="evidence" value="ECO:0007669"/>
    <property type="project" value="InterPro"/>
</dbReference>
<comment type="similarity">
    <text evidence="4">Belongs to the cytochrome P450 family.</text>
</comment>
<comment type="caution">
    <text evidence="6">The sequence shown here is derived from an EMBL/GenBank/DDBJ whole genome shotgun (WGS) entry which is preliminary data.</text>
</comment>
<evidence type="ECO:0000256" key="2">
    <source>
        <dbReference type="ARBA" id="ARBA00023002"/>
    </source>
</evidence>
<organism evidence="6">
    <name type="scientific">Sesamum radiatum</name>
    <name type="common">Black benniseed</name>
    <dbReference type="NCBI Taxonomy" id="300843"/>
    <lineage>
        <taxon>Eukaryota</taxon>
        <taxon>Viridiplantae</taxon>
        <taxon>Streptophyta</taxon>
        <taxon>Embryophyta</taxon>
        <taxon>Tracheophyta</taxon>
        <taxon>Spermatophyta</taxon>
        <taxon>Magnoliopsida</taxon>
        <taxon>eudicotyledons</taxon>
        <taxon>Gunneridae</taxon>
        <taxon>Pentapetalae</taxon>
        <taxon>asterids</taxon>
        <taxon>lamiids</taxon>
        <taxon>Lamiales</taxon>
        <taxon>Pedaliaceae</taxon>
        <taxon>Sesamum</taxon>
    </lineage>
</organism>
<feature type="binding site" description="axial binding residue" evidence="3">
    <location>
        <position position="456"/>
    </location>
    <ligand>
        <name>heme</name>
        <dbReference type="ChEBI" id="CHEBI:30413"/>
    </ligand>
    <ligandPart>
        <name>Fe</name>
        <dbReference type="ChEBI" id="CHEBI:18248"/>
    </ligandPart>
</feature>
<dbReference type="InterPro" id="IPR036396">
    <property type="entry name" value="Cyt_P450_sf"/>
</dbReference>
<evidence type="ECO:0000256" key="4">
    <source>
        <dbReference type="RuleBase" id="RU000461"/>
    </source>
</evidence>
<dbReference type="Pfam" id="PF00067">
    <property type="entry name" value="p450"/>
    <property type="match status" value="1"/>
</dbReference>
<keyword evidence="3 4" id="KW-0408">Iron</keyword>
<gene>
    <name evidence="6" type="ORF">Sradi_6670900</name>
</gene>
<keyword evidence="5" id="KW-0812">Transmembrane</keyword>
<evidence type="ECO:0000256" key="3">
    <source>
        <dbReference type="PIRSR" id="PIRSR602401-1"/>
    </source>
</evidence>
<dbReference type="GO" id="GO:0004497">
    <property type="term" value="F:monooxygenase activity"/>
    <property type="evidence" value="ECO:0007669"/>
    <property type="project" value="UniProtKB-KW"/>
</dbReference>